<proteinExistence type="predicted"/>
<dbReference type="EMBL" id="ADLF01000001">
    <property type="protein sequence ID" value="EKU92829.1"/>
    <property type="molecule type" value="Genomic_DNA"/>
</dbReference>
<dbReference type="Proteomes" id="UP000009872">
    <property type="component" value="Unassembled WGS sequence"/>
</dbReference>
<keyword evidence="1" id="KW-1133">Transmembrane helix</keyword>
<sequence length="425" mass="46523">MDDLVISMHENAVNEALKSAYKAFQAKLMGDIKVGGYTLHWEGYQSPEVKFDIQSVDKARSYYSRAMELPHHKTADYYPVMKQYVDVAGPTFLVHLYVEISAGKNEQGRGDRFLLALKTGIYQDVPRHTKLTVYSIDIEESYSKDPSSMELMRKALPGIKNSVNDVLSTFDIPAISLGNKIPLGAPSYQINNNCLEMHNNIELDAPLVSSHGQTSSGKDLSIYMSNHLLDCIIKSADIFPLKVNVSGKSSSKPFFAEYHCKMNLTPAHMASQEDMIQLGLNVANAKVGATAGMHMGCAPDLSAGLAFNLSLQPSLQTWLKISIRNNSLEFTTHKVNPFTIICTPTGSPVVWLLSVIASLIITPLVSIVSAAVSTLLKGIKILAFRIPDIKMRIDSSHQIIFSPSTLALKPSGSGILLSGNISVFM</sequence>
<keyword evidence="1" id="KW-0812">Transmembrane</keyword>
<accession>K9E6N6</accession>
<reference evidence="2 3" key="1">
    <citation type="submission" date="2012-09" db="EMBL/GenBank/DDBJ databases">
        <title>The Genome Sequence of Bacteroides oleiciplenus YIT 12058.</title>
        <authorList>
            <consortium name="The Broad Institute Genome Sequencing Platform"/>
            <person name="Earl A."/>
            <person name="Ward D."/>
            <person name="Feldgarden M."/>
            <person name="Gevers D."/>
            <person name="Morotomi M."/>
            <person name="Walker B."/>
            <person name="Young S.K."/>
            <person name="Zeng Q."/>
            <person name="Gargeya S."/>
            <person name="Fitzgerald M."/>
            <person name="Haas B."/>
            <person name="Abouelleil A."/>
            <person name="Alvarado L."/>
            <person name="Arachchi H.M."/>
            <person name="Berlin A.M."/>
            <person name="Chapman S.B."/>
            <person name="Goldberg J."/>
            <person name="Griggs A."/>
            <person name="Gujja S."/>
            <person name="Hansen M."/>
            <person name="Howarth C."/>
            <person name="Imamovic A."/>
            <person name="Larimer J."/>
            <person name="McCowen C."/>
            <person name="Montmayeur A."/>
            <person name="Murphy C."/>
            <person name="Neiman D."/>
            <person name="Pearson M."/>
            <person name="Priest M."/>
            <person name="Roberts A."/>
            <person name="Saif S."/>
            <person name="Shea T."/>
            <person name="Sisk P."/>
            <person name="Sykes S."/>
            <person name="Wortman J."/>
            <person name="Nusbaum C."/>
            <person name="Birren B."/>
        </authorList>
    </citation>
    <scope>NUCLEOTIDE SEQUENCE [LARGE SCALE GENOMIC DNA]</scope>
    <source>
        <strain evidence="2 3">YIT 12058</strain>
    </source>
</reference>
<evidence type="ECO:0000313" key="2">
    <source>
        <dbReference type="EMBL" id="EKU92829.1"/>
    </source>
</evidence>
<evidence type="ECO:0000256" key="1">
    <source>
        <dbReference type="SAM" id="Phobius"/>
    </source>
</evidence>
<name>K9E6N6_9BACE</name>
<keyword evidence="3" id="KW-1185">Reference proteome</keyword>
<gene>
    <name evidence="2" type="ORF">HMPREF9447_00486</name>
</gene>
<dbReference type="PATRIC" id="fig|742727.4.peg.489"/>
<protein>
    <submittedName>
        <fullName evidence="2">Uncharacterized protein</fullName>
    </submittedName>
</protein>
<dbReference type="HOGENOM" id="CLU_645056_0_0_10"/>
<feature type="transmembrane region" description="Helical" evidence="1">
    <location>
        <begin position="349"/>
        <end position="376"/>
    </location>
</feature>
<comment type="caution">
    <text evidence="2">The sequence shown here is derived from an EMBL/GenBank/DDBJ whole genome shotgun (WGS) entry which is preliminary data.</text>
</comment>
<organism evidence="2 3">
    <name type="scientific">Bacteroides oleiciplenus YIT 12058</name>
    <dbReference type="NCBI Taxonomy" id="742727"/>
    <lineage>
        <taxon>Bacteria</taxon>
        <taxon>Pseudomonadati</taxon>
        <taxon>Bacteroidota</taxon>
        <taxon>Bacteroidia</taxon>
        <taxon>Bacteroidales</taxon>
        <taxon>Bacteroidaceae</taxon>
        <taxon>Bacteroides</taxon>
    </lineage>
</organism>
<dbReference type="STRING" id="742727.HMPREF9447_00486"/>
<dbReference type="RefSeq" id="WP_009127721.1">
    <property type="nucleotide sequence ID" value="NZ_JH992940.1"/>
</dbReference>
<keyword evidence="1" id="KW-0472">Membrane</keyword>
<dbReference type="AlphaFoldDB" id="K9E6N6"/>
<evidence type="ECO:0000313" key="3">
    <source>
        <dbReference type="Proteomes" id="UP000009872"/>
    </source>
</evidence>